<dbReference type="EMBL" id="VRTS01000006">
    <property type="protein sequence ID" value="TXK62121.1"/>
    <property type="molecule type" value="Genomic_DNA"/>
</dbReference>
<dbReference type="Gene3D" id="3.40.50.1820">
    <property type="entry name" value="alpha/beta hydrolase"/>
    <property type="match status" value="1"/>
</dbReference>
<keyword evidence="2" id="KW-1185">Reference proteome</keyword>
<dbReference type="InterPro" id="IPR029058">
    <property type="entry name" value="AB_hydrolase_fold"/>
</dbReference>
<evidence type="ECO:0000313" key="1">
    <source>
        <dbReference type="EMBL" id="TXK62121.1"/>
    </source>
</evidence>
<dbReference type="OrthoDB" id="264572at2"/>
<dbReference type="RefSeq" id="WP_147891914.1">
    <property type="nucleotide sequence ID" value="NZ_VRTS01000006.1"/>
</dbReference>
<dbReference type="Proteomes" id="UP000321248">
    <property type="component" value="Unassembled WGS sequence"/>
</dbReference>
<sequence length="170" mass="18249">MAGTAILSHGLNSSPDATKVTAMAEVARSRGWAEVRPDFSDLDESGRLVDIDHRIQRLCEHIDAASGPVVLAGSSMGSFAAGFASLERKVAGLFLLVPPIVIDGYARTFAAADVPTTVIHAWGDDLIPAQDVVRWAQARRSRLVLVDDGHRLAGHVQFCAEEFGRFLDAL</sequence>
<reference evidence="1 2" key="1">
    <citation type="submission" date="2019-08" db="EMBL/GenBank/DDBJ databases">
        <authorList>
            <person name="Karlyshev A.V."/>
        </authorList>
    </citation>
    <scope>NUCLEOTIDE SEQUENCE [LARGE SCALE GENOMIC DNA]</scope>
    <source>
        <strain evidence="1 2">Alg18-2.2</strain>
    </source>
</reference>
<name>A0A5C8KQQ5_9GAMM</name>
<evidence type="ECO:0008006" key="3">
    <source>
        <dbReference type="Google" id="ProtNLM"/>
    </source>
</evidence>
<proteinExistence type="predicted"/>
<dbReference type="SUPFAM" id="SSF53474">
    <property type="entry name" value="alpha/beta-Hydrolases"/>
    <property type="match status" value="1"/>
</dbReference>
<dbReference type="AlphaFoldDB" id="A0A5C8KQQ5"/>
<comment type="caution">
    <text evidence="1">The sequence shown here is derived from an EMBL/GenBank/DDBJ whole genome shotgun (WGS) entry which is preliminary data.</text>
</comment>
<organism evidence="1 2">
    <name type="scientific">Alkalisalibacterium limincola</name>
    <dbReference type="NCBI Taxonomy" id="2699169"/>
    <lineage>
        <taxon>Bacteria</taxon>
        <taxon>Pseudomonadati</taxon>
        <taxon>Pseudomonadota</taxon>
        <taxon>Gammaproteobacteria</taxon>
        <taxon>Lysobacterales</taxon>
        <taxon>Lysobacteraceae</taxon>
        <taxon>Alkalisalibacterium</taxon>
    </lineage>
</organism>
<protein>
    <recommendedName>
        <fullName evidence="3">Alpha/beta hydrolase</fullName>
    </recommendedName>
</protein>
<evidence type="ECO:0000313" key="2">
    <source>
        <dbReference type="Proteomes" id="UP000321248"/>
    </source>
</evidence>
<gene>
    <name evidence="1" type="ORF">FU658_09775</name>
</gene>
<accession>A0A5C8KQQ5</accession>